<comment type="caution">
    <text evidence="7">The sequence shown here is derived from an EMBL/GenBank/DDBJ whole genome shotgun (WGS) entry which is preliminary data.</text>
</comment>
<organism evidence="7 8">
    <name type="scientific">Pediococcus stilesii</name>
    <dbReference type="NCBI Taxonomy" id="331679"/>
    <lineage>
        <taxon>Bacteria</taxon>
        <taxon>Bacillati</taxon>
        <taxon>Bacillota</taxon>
        <taxon>Bacilli</taxon>
        <taxon>Lactobacillales</taxon>
        <taxon>Lactobacillaceae</taxon>
        <taxon>Pediococcus</taxon>
    </lineage>
</organism>
<feature type="transmembrane region" description="Helical" evidence="5">
    <location>
        <begin position="108"/>
        <end position="126"/>
    </location>
</feature>
<name>A0A5R9BZL2_9LACO</name>
<dbReference type="Proteomes" id="UP000305541">
    <property type="component" value="Unassembled WGS sequence"/>
</dbReference>
<evidence type="ECO:0000256" key="3">
    <source>
        <dbReference type="ARBA" id="ARBA00022989"/>
    </source>
</evidence>
<evidence type="ECO:0000256" key="5">
    <source>
        <dbReference type="SAM" id="Phobius"/>
    </source>
</evidence>
<feature type="transmembrane region" description="Helical" evidence="5">
    <location>
        <begin position="319"/>
        <end position="340"/>
    </location>
</feature>
<protein>
    <submittedName>
        <fullName evidence="7">FUSC family protein</fullName>
    </submittedName>
</protein>
<dbReference type="GO" id="GO:0016020">
    <property type="term" value="C:membrane"/>
    <property type="evidence" value="ECO:0007669"/>
    <property type="project" value="UniProtKB-SubCell"/>
</dbReference>
<keyword evidence="3 5" id="KW-1133">Transmembrane helix</keyword>
<proteinExistence type="predicted"/>
<keyword evidence="2 5" id="KW-0812">Transmembrane</keyword>
<comment type="subcellular location">
    <subcellularLocation>
        <location evidence="1">Membrane</location>
        <topology evidence="1">Multi-pass membrane protein</topology>
    </subcellularLocation>
</comment>
<dbReference type="OrthoDB" id="3251843at2"/>
<keyword evidence="4 5" id="KW-0472">Membrane</keyword>
<gene>
    <name evidence="7" type="ORF">FEZ51_00850</name>
</gene>
<evidence type="ECO:0000256" key="1">
    <source>
        <dbReference type="ARBA" id="ARBA00004141"/>
    </source>
</evidence>
<sequence length="351" mass="38324">MGFYGLMQLSPGLLREKISHAGGQDRKRLIWALIIRDGALLAFAIVYIACFSILFGPAGSYVGVGSFCILLSSRAVSYEYDIKAELLALIVSLSLMGINSVLVPVLSVFEVFVLNLVSLFLIIRLTTAKPLYGNGGVYTFSYVLITGIPVTGTEIGHRMAAIGLAMILCGLVFWHNQRQKNRDVKISEVVKIKSMHDPILRWQIRLVVGVSTAILIGQLLNVNRTMWLGFAAMSILLPQNNQLRERASLRLGGVIIGSIMFALILSVTPIKWVFLVAPIAGLGLGLTPNYFMASIFNCFGALSMAYTLFGLTPAVFLRIFNNGIGIAAALLVAGLGRFLWNHHRCSKCAEQ</sequence>
<feature type="transmembrane region" description="Helical" evidence="5">
    <location>
        <begin position="255"/>
        <end position="284"/>
    </location>
</feature>
<dbReference type="AlphaFoldDB" id="A0A5R9BZL2"/>
<evidence type="ECO:0000256" key="4">
    <source>
        <dbReference type="ARBA" id="ARBA00023136"/>
    </source>
</evidence>
<feature type="transmembrane region" description="Helical" evidence="5">
    <location>
        <begin position="202"/>
        <end position="220"/>
    </location>
</feature>
<feature type="transmembrane region" description="Helical" evidence="5">
    <location>
        <begin position="131"/>
        <end position="149"/>
    </location>
</feature>
<evidence type="ECO:0000313" key="8">
    <source>
        <dbReference type="Proteomes" id="UP000305541"/>
    </source>
</evidence>
<feature type="transmembrane region" description="Helical" evidence="5">
    <location>
        <begin position="155"/>
        <end position="174"/>
    </location>
</feature>
<dbReference type="Pfam" id="PF13515">
    <property type="entry name" value="FUSC_2"/>
    <property type="match status" value="1"/>
</dbReference>
<evidence type="ECO:0000259" key="6">
    <source>
        <dbReference type="Pfam" id="PF13515"/>
    </source>
</evidence>
<reference evidence="7 8" key="1">
    <citation type="submission" date="2019-05" db="EMBL/GenBank/DDBJ databases">
        <title>The metagenome of a microbial culture collection derived from dairy environment covers the genomic content of the human microbiome.</title>
        <authorList>
            <person name="Roder T."/>
            <person name="Wuthrich D."/>
            <person name="Sattari Z."/>
            <person name="Von Ah U."/>
            <person name="Bar C."/>
            <person name="Ronchi F."/>
            <person name="Macpherson A.J."/>
            <person name="Ganal-Vonarburg S.C."/>
            <person name="Bruggmann R."/>
            <person name="Vergeres G."/>
        </authorList>
    </citation>
    <scope>NUCLEOTIDE SEQUENCE [LARGE SCALE GENOMIC DNA]</scope>
    <source>
        <strain evidence="7 8">FAM 18815</strain>
    </source>
</reference>
<evidence type="ECO:0000256" key="2">
    <source>
        <dbReference type="ARBA" id="ARBA00022692"/>
    </source>
</evidence>
<feature type="transmembrane region" description="Helical" evidence="5">
    <location>
        <begin position="29"/>
        <end position="48"/>
    </location>
</feature>
<dbReference type="EMBL" id="VBTH01000001">
    <property type="protein sequence ID" value="TLQ05760.1"/>
    <property type="molecule type" value="Genomic_DNA"/>
</dbReference>
<evidence type="ECO:0000313" key="7">
    <source>
        <dbReference type="EMBL" id="TLQ05760.1"/>
    </source>
</evidence>
<dbReference type="RefSeq" id="WP_138473632.1">
    <property type="nucleotide sequence ID" value="NZ_VBTH01000001.1"/>
</dbReference>
<dbReference type="InterPro" id="IPR049453">
    <property type="entry name" value="Memb_transporter_dom"/>
</dbReference>
<accession>A0A5R9BZL2</accession>
<feature type="domain" description="Integral membrane bound transporter" evidence="6">
    <location>
        <begin position="213"/>
        <end position="332"/>
    </location>
</feature>